<reference evidence="1" key="1">
    <citation type="journal article" date="2015" name="Nature">
        <title>Complex archaea that bridge the gap between prokaryotes and eukaryotes.</title>
        <authorList>
            <person name="Spang A."/>
            <person name="Saw J.H."/>
            <person name="Jorgensen S.L."/>
            <person name="Zaremba-Niedzwiedzka K."/>
            <person name="Martijn J."/>
            <person name="Lind A.E."/>
            <person name="van Eijk R."/>
            <person name="Schleper C."/>
            <person name="Guy L."/>
            <person name="Ettema T.J."/>
        </authorList>
    </citation>
    <scope>NUCLEOTIDE SEQUENCE</scope>
</reference>
<protein>
    <submittedName>
        <fullName evidence="1">Uncharacterized protein</fullName>
    </submittedName>
</protein>
<dbReference type="EMBL" id="LAZR01023636">
    <property type="protein sequence ID" value="KKL77831.1"/>
    <property type="molecule type" value="Genomic_DNA"/>
</dbReference>
<organism evidence="1">
    <name type="scientific">marine sediment metagenome</name>
    <dbReference type="NCBI Taxonomy" id="412755"/>
    <lineage>
        <taxon>unclassified sequences</taxon>
        <taxon>metagenomes</taxon>
        <taxon>ecological metagenomes</taxon>
    </lineage>
</organism>
<gene>
    <name evidence="1" type="ORF">LCGC14_2030930</name>
</gene>
<sequence length="179" mass="20715">MTKTCKNCGHDEWEHTYKAKWSRCMYGNGKLCKCKKFEAEKKKPFDDAVKIILGEEQKGCGKGYRYFNGANWQKNYCGIDGLCPKCKPQNHSQKHLGYYNHDSVIYTTEKTGTFNLSDKIYDDFMTHPDAEQTYSIDAKDVKEFIKRLKAKQFTMSDENYGESQVIALEDLDKLAGDLR</sequence>
<proteinExistence type="predicted"/>
<name>A0A0F9FHB2_9ZZZZ</name>
<evidence type="ECO:0000313" key="1">
    <source>
        <dbReference type="EMBL" id="KKL77831.1"/>
    </source>
</evidence>
<dbReference type="AlphaFoldDB" id="A0A0F9FHB2"/>
<comment type="caution">
    <text evidence="1">The sequence shown here is derived from an EMBL/GenBank/DDBJ whole genome shotgun (WGS) entry which is preliminary data.</text>
</comment>
<accession>A0A0F9FHB2</accession>